<dbReference type="InterPro" id="IPR036291">
    <property type="entry name" value="NAD(P)-bd_dom_sf"/>
</dbReference>
<comment type="function">
    <text evidence="1">Catalyzes the irreversible reduction of 2,3-butanediol to (S)-acetoin in the presence of NADH.</text>
</comment>
<gene>
    <name evidence="9" type="ORF">SAMN05216187_1127</name>
</gene>
<evidence type="ECO:0000256" key="1">
    <source>
        <dbReference type="ARBA" id="ARBA00003200"/>
    </source>
</evidence>
<dbReference type="AlphaFoldDB" id="A0A1G9DEH7"/>
<reference evidence="10" key="1">
    <citation type="submission" date="2016-10" db="EMBL/GenBank/DDBJ databases">
        <authorList>
            <person name="Varghese N."/>
            <person name="Submissions S."/>
        </authorList>
    </citation>
    <scope>NUCLEOTIDE SEQUENCE [LARGE SCALE GENOMIC DNA]</scope>
    <source>
        <strain evidence="10">CGMCC 1.8911</strain>
    </source>
</reference>
<dbReference type="CDD" id="cd05233">
    <property type="entry name" value="SDR_c"/>
    <property type="match status" value="1"/>
</dbReference>
<evidence type="ECO:0000256" key="7">
    <source>
        <dbReference type="ARBA" id="ARBA00031758"/>
    </source>
</evidence>
<dbReference type="SUPFAM" id="SSF51735">
    <property type="entry name" value="NAD(P)-binding Rossmann-fold domains"/>
    <property type="match status" value="1"/>
</dbReference>
<dbReference type="Gene3D" id="3.40.50.720">
    <property type="entry name" value="NAD(P)-binding Rossmann-like Domain"/>
    <property type="match status" value="1"/>
</dbReference>
<dbReference type="Proteomes" id="UP000242700">
    <property type="component" value="Unassembled WGS sequence"/>
</dbReference>
<sequence length="266" mass="28288">MGKLTGKTAVVTGAARGIGREYALRLASLGANIGVIDINLKSYQDFKNENIGDGFETVVEELSSLGVKAIGAEADITSEEEVISAFEKIQKELGSVDILIANAGGGTGTLDENTGSTVDKNQLELVMARNLYGTIYSVKAVIEQMKKQKYGKIVTVTSVAGLKATEDGGYSHYGASKAAIINYTKYLAQDVGKYNITVNAIAPGYIGTGRLMEKFEKIGVDIFENETALKRLGTTEDCANVIEFLSTELSDYVTGTVIDVTGGLLK</sequence>
<dbReference type="GO" id="GO:0006633">
    <property type="term" value="P:fatty acid biosynthetic process"/>
    <property type="evidence" value="ECO:0007669"/>
    <property type="project" value="TreeGrafter"/>
</dbReference>
<evidence type="ECO:0000256" key="8">
    <source>
        <dbReference type="ARBA" id="ARBA00047315"/>
    </source>
</evidence>
<dbReference type="PANTHER" id="PTHR42760">
    <property type="entry name" value="SHORT-CHAIN DEHYDROGENASES/REDUCTASES FAMILY MEMBER"/>
    <property type="match status" value="1"/>
</dbReference>
<evidence type="ECO:0000256" key="2">
    <source>
        <dbReference type="ARBA" id="ARBA00006484"/>
    </source>
</evidence>
<comment type="similarity">
    <text evidence="2">Belongs to the short-chain dehydrogenases/reductases (SDR) family.</text>
</comment>
<dbReference type="GO" id="GO:0008206">
    <property type="term" value="P:bile acid metabolic process"/>
    <property type="evidence" value="ECO:0007669"/>
    <property type="project" value="UniProtKB-ARBA"/>
</dbReference>
<dbReference type="PRINTS" id="PR00081">
    <property type="entry name" value="GDHRDH"/>
</dbReference>
<accession>A0A1G9DEH7</accession>
<evidence type="ECO:0000313" key="9">
    <source>
        <dbReference type="EMBL" id="SDK62275.1"/>
    </source>
</evidence>
<dbReference type="FunFam" id="3.40.50.720:FF:000084">
    <property type="entry name" value="Short-chain dehydrogenase reductase"/>
    <property type="match status" value="1"/>
</dbReference>
<dbReference type="GO" id="GO:0052588">
    <property type="term" value="F:diacetyl reductase ((S)-acetoin forming) (NAD+) activity"/>
    <property type="evidence" value="ECO:0007669"/>
    <property type="project" value="UniProtKB-EC"/>
</dbReference>
<comment type="catalytic activity">
    <reaction evidence="8">
        <text>(S)-acetoin + NAD(+) = diacetyl + NADH + H(+)</text>
        <dbReference type="Rhea" id="RHEA:27286"/>
        <dbReference type="ChEBI" id="CHEBI:15378"/>
        <dbReference type="ChEBI" id="CHEBI:15687"/>
        <dbReference type="ChEBI" id="CHEBI:16583"/>
        <dbReference type="ChEBI" id="CHEBI:57540"/>
        <dbReference type="ChEBI" id="CHEBI:57945"/>
        <dbReference type="EC" id="1.1.1.304"/>
    </reaction>
</comment>
<evidence type="ECO:0000256" key="3">
    <source>
        <dbReference type="ARBA" id="ARBA00012848"/>
    </source>
</evidence>
<dbReference type="InterPro" id="IPR002347">
    <property type="entry name" value="SDR_fam"/>
</dbReference>
<dbReference type="PANTHER" id="PTHR42760:SF133">
    <property type="entry name" value="3-OXOACYL-[ACYL-CARRIER-PROTEIN] REDUCTASE"/>
    <property type="match status" value="1"/>
</dbReference>
<keyword evidence="5" id="KW-0560">Oxidoreductase</keyword>
<protein>
    <recommendedName>
        <fullName evidence="4">Diacetyl reductase [(S)-acetoin forming]</fullName>
        <ecNumber evidence="3">1.1.1.304</ecNumber>
    </recommendedName>
    <alternativeName>
        <fullName evidence="6">Acetoin(diacetyl) reductase</fullName>
    </alternativeName>
    <alternativeName>
        <fullName evidence="7">Meso-2,3-butanediol dehydrogenase</fullName>
    </alternativeName>
</protein>
<evidence type="ECO:0000256" key="4">
    <source>
        <dbReference type="ARBA" id="ARBA00016110"/>
    </source>
</evidence>
<evidence type="ECO:0000313" key="10">
    <source>
        <dbReference type="Proteomes" id="UP000242700"/>
    </source>
</evidence>
<dbReference type="GO" id="GO:0048038">
    <property type="term" value="F:quinone binding"/>
    <property type="evidence" value="ECO:0007669"/>
    <property type="project" value="TreeGrafter"/>
</dbReference>
<name>A0A1G9DEH7_9STAP</name>
<dbReference type="Pfam" id="PF13561">
    <property type="entry name" value="adh_short_C2"/>
    <property type="match status" value="1"/>
</dbReference>
<dbReference type="EC" id="1.1.1.304" evidence="3"/>
<dbReference type="STRING" id="586411.SAMN05216187_1127"/>
<evidence type="ECO:0000256" key="5">
    <source>
        <dbReference type="ARBA" id="ARBA00023002"/>
    </source>
</evidence>
<dbReference type="EMBL" id="FNFI01000012">
    <property type="protein sequence ID" value="SDK62275.1"/>
    <property type="molecule type" value="Genomic_DNA"/>
</dbReference>
<evidence type="ECO:0000256" key="6">
    <source>
        <dbReference type="ARBA" id="ARBA00029989"/>
    </source>
</evidence>
<proteinExistence type="inferred from homology"/>
<organism evidence="9 10">
    <name type="scientific">Jeotgalicoccus aerolatus</name>
    <dbReference type="NCBI Taxonomy" id="709510"/>
    <lineage>
        <taxon>Bacteria</taxon>
        <taxon>Bacillati</taxon>
        <taxon>Bacillota</taxon>
        <taxon>Bacilli</taxon>
        <taxon>Bacillales</taxon>
        <taxon>Staphylococcaceae</taxon>
        <taxon>Jeotgalicoccus</taxon>
    </lineage>
</organism>
<dbReference type="PRINTS" id="PR00080">
    <property type="entry name" value="SDRFAMILY"/>
</dbReference>
<dbReference type="RefSeq" id="WP_218122159.1">
    <property type="nucleotide sequence ID" value="NZ_FNFI01000012.1"/>
</dbReference>